<dbReference type="EMBL" id="QGNW01000194">
    <property type="protein sequence ID" value="RVW86344.1"/>
    <property type="molecule type" value="Genomic_DNA"/>
</dbReference>
<keyword evidence="2" id="KW-0964">Secreted</keyword>
<protein>
    <submittedName>
        <fullName evidence="7">Cysteine-rich receptor-like protein kinase 25</fullName>
    </submittedName>
</protein>
<dbReference type="InterPro" id="IPR011009">
    <property type="entry name" value="Kinase-like_dom_sf"/>
</dbReference>
<dbReference type="InterPro" id="IPR002902">
    <property type="entry name" value="GNK2"/>
</dbReference>
<evidence type="ECO:0000256" key="4">
    <source>
        <dbReference type="ARBA" id="ARBA00022737"/>
    </source>
</evidence>
<dbReference type="Proteomes" id="UP000288805">
    <property type="component" value="Unassembled WGS sequence"/>
</dbReference>
<evidence type="ECO:0000256" key="3">
    <source>
        <dbReference type="ARBA" id="ARBA00022729"/>
    </source>
</evidence>
<keyword evidence="4" id="KW-0677">Repeat</keyword>
<evidence type="ECO:0000313" key="7">
    <source>
        <dbReference type="EMBL" id="RVW86344.1"/>
    </source>
</evidence>
<comment type="caution">
    <text evidence="7">The sequence shown here is derived from an EMBL/GenBank/DDBJ whole genome shotgun (WGS) entry which is preliminary data.</text>
</comment>
<dbReference type="PANTHER" id="PTHR32411">
    <property type="entry name" value="CYSTEINE-RICH REPEAT SECRETORY PROTEIN 38-RELATED"/>
    <property type="match status" value="1"/>
</dbReference>
<accession>A0A438HPG0</accession>
<keyword evidence="7" id="KW-0808">Transferase</keyword>
<keyword evidence="3" id="KW-0732">Signal</keyword>
<keyword evidence="7" id="KW-0675">Receptor</keyword>
<dbReference type="PROSITE" id="PS51473">
    <property type="entry name" value="GNK2"/>
    <property type="match status" value="1"/>
</dbReference>
<sequence>MANQVITTVIVQVQTMTQTAPITETISVPSWVLYLLKLPPTASTMIPQSNLQPLSLQRRCDATTCQNCVKTASQEIQKRCQSNKTAIIWYDECIVRYSNLNFFGMGRPLRWCSCGMPRTLVPEKSRRGSSRYGLVQCSRDMGRDECRNCLTQLRENISQCCNGRRGWQIMCPSCYLRYEDHQFYNHKTLAPSPPPPPSLLPSLVVSTLQGPPEDDQDFDVISYPEEGTGVEILLNDLEGTTGTCCMEAHMHARDQDHSREMHYFNFTTILAATNSFSDENKLGEGGFGPVYKVLPCASA</sequence>
<dbReference type="GO" id="GO:0016301">
    <property type="term" value="F:kinase activity"/>
    <property type="evidence" value="ECO:0007669"/>
    <property type="project" value="UniProtKB-KW"/>
</dbReference>
<dbReference type="AlphaFoldDB" id="A0A438HPG0"/>
<dbReference type="Pfam" id="PF01657">
    <property type="entry name" value="Stress-antifung"/>
    <property type="match status" value="2"/>
</dbReference>
<evidence type="ECO:0000259" key="6">
    <source>
        <dbReference type="PROSITE" id="PS51473"/>
    </source>
</evidence>
<dbReference type="PANTHER" id="PTHR32411:SF43">
    <property type="entry name" value="CYSTEINE-RICH REPEAT SECRETORY PROTEIN 38"/>
    <property type="match status" value="1"/>
</dbReference>
<feature type="domain" description="Gnk2-homologous" evidence="6">
    <location>
        <begin position="75"/>
        <end position="183"/>
    </location>
</feature>
<dbReference type="GO" id="GO:0005576">
    <property type="term" value="C:extracellular region"/>
    <property type="evidence" value="ECO:0007669"/>
    <property type="project" value="UniProtKB-SubCell"/>
</dbReference>
<evidence type="ECO:0000256" key="2">
    <source>
        <dbReference type="ARBA" id="ARBA00022525"/>
    </source>
</evidence>
<dbReference type="Gene3D" id="3.30.200.20">
    <property type="entry name" value="Phosphorylase Kinase, domain 1"/>
    <property type="match status" value="1"/>
</dbReference>
<evidence type="ECO:0000313" key="8">
    <source>
        <dbReference type="Proteomes" id="UP000288805"/>
    </source>
</evidence>
<dbReference type="CDD" id="cd23509">
    <property type="entry name" value="Gnk2-like"/>
    <property type="match status" value="2"/>
</dbReference>
<gene>
    <name evidence="7" type="primary">CRK25_7</name>
    <name evidence="7" type="ORF">CK203_035517</name>
</gene>
<name>A0A438HPG0_VITVI</name>
<reference evidence="7 8" key="1">
    <citation type="journal article" date="2018" name="PLoS Genet.">
        <title>Population sequencing reveals clonal diversity and ancestral inbreeding in the grapevine cultivar Chardonnay.</title>
        <authorList>
            <person name="Roach M.J."/>
            <person name="Johnson D.L."/>
            <person name="Bohlmann J."/>
            <person name="van Vuuren H.J."/>
            <person name="Jones S.J."/>
            <person name="Pretorius I.S."/>
            <person name="Schmidt S.A."/>
            <person name="Borneman A.R."/>
        </authorList>
    </citation>
    <scope>NUCLEOTIDE SEQUENCE [LARGE SCALE GENOMIC DNA]</scope>
    <source>
        <strain evidence="8">cv. Chardonnay</strain>
        <tissue evidence="7">Leaf</tissue>
    </source>
</reference>
<comment type="similarity">
    <text evidence="5">Belongs to the cysteine-rich repeat secretory protein family.</text>
</comment>
<proteinExistence type="inferred from homology"/>
<dbReference type="SUPFAM" id="SSF56112">
    <property type="entry name" value="Protein kinase-like (PK-like)"/>
    <property type="match status" value="1"/>
</dbReference>
<comment type="subcellular location">
    <subcellularLocation>
        <location evidence="1">Secreted</location>
    </subcellularLocation>
</comment>
<evidence type="ECO:0000256" key="1">
    <source>
        <dbReference type="ARBA" id="ARBA00004613"/>
    </source>
</evidence>
<evidence type="ECO:0000256" key="5">
    <source>
        <dbReference type="ARBA" id="ARBA00038515"/>
    </source>
</evidence>
<organism evidence="7 8">
    <name type="scientific">Vitis vinifera</name>
    <name type="common">Grape</name>
    <dbReference type="NCBI Taxonomy" id="29760"/>
    <lineage>
        <taxon>Eukaryota</taxon>
        <taxon>Viridiplantae</taxon>
        <taxon>Streptophyta</taxon>
        <taxon>Embryophyta</taxon>
        <taxon>Tracheophyta</taxon>
        <taxon>Spermatophyta</taxon>
        <taxon>Magnoliopsida</taxon>
        <taxon>eudicotyledons</taxon>
        <taxon>Gunneridae</taxon>
        <taxon>Pentapetalae</taxon>
        <taxon>rosids</taxon>
        <taxon>Vitales</taxon>
        <taxon>Vitaceae</taxon>
        <taxon>Viteae</taxon>
        <taxon>Vitis</taxon>
    </lineage>
</organism>
<dbReference type="InterPro" id="IPR050581">
    <property type="entry name" value="CRR_secretory_protein"/>
</dbReference>
<dbReference type="InterPro" id="IPR038408">
    <property type="entry name" value="GNK2_sf"/>
</dbReference>
<keyword evidence="7" id="KW-0418">Kinase</keyword>
<dbReference type="Gene3D" id="3.30.430.20">
    <property type="entry name" value="Gnk2 domain, C-X8-C-X2-C motif"/>
    <property type="match status" value="2"/>
</dbReference>